<dbReference type="HOGENOM" id="CLU_028449_0_0_1"/>
<dbReference type="Proteomes" id="UP000027195">
    <property type="component" value="Unassembled WGS sequence"/>
</dbReference>
<dbReference type="EMBL" id="KL198096">
    <property type="protein sequence ID" value="KDQ08038.1"/>
    <property type="molecule type" value="Genomic_DNA"/>
</dbReference>
<dbReference type="Pfam" id="PF12928">
    <property type="entry name" value="tRNA_int_end_N2"/>
    <property type="match status" value="1"/>
</dbReference>
<evidence type="ECO:0000256" key="1">
    <source>
        <dbReference type="ARBA" id="ARBA00005736"/>
    </source>
</evidence>
<dbReference type="AlphaFoldDB" id="A0A067LXB8"/>
<organism evidence="5 6">
    <name type="scientific">Botryobasidium botryosum (strain FD-172 SS1)</name>
    <dbReference type="NCBI Taxonomy" id="930990"/>
    <lineage>
        <taxon>Eukaryota</taxon>
        <taxon>Fungi</taxon>
        <taxon>Dikarya</taxon>
        <taxon>Basidiomycota</taxon>
        <taxon>Agaricomycotina</taxon>
        <taxon>Agaricomycetes</taxon>
        <taxon>Cantharellales</taxon>
        <taxon>Botryobasidiaceae</taxon>
        <taxon>Botryobasidium</taxon>
    </lineage>
</organism>
<dbReference type="InterPro" id="IPR024336">
    <property type="entry name" value="tRNA_splic_suSen54_N"/>
</dbReference>
<keyword evidence="6" id="KW-1185">Reference proteome</keyword>
<comment type="similarity">
    <text evidence="1">Belongs to the SEN54 family.</text>
</comment>
<proteinExistence type="inferred from homology"/>
<dbReference type="FunCoup" id="A0A067LXB8">
    <property type="interactions" value="8"/>
</dbReference>
<sequence>MEDEYESPKFISPSTENAAGEVGEADSSGDEDTPDWTKFAATASDVSRPVLPKRGEKDFEPAAGGGSGLQSYTLDRSRSAMVNALKAGRGINSKSVSYGIWIPALSRVHVVQARGVHFANIGHSARRGAPNPSPVVADGKLAKLPPSRLELLPEEALYMIERGSMFCWKREGGEGEVDGPCEVGDPNVQGTPMSVQQGFAEMIGKEALTLERYQVYSYLKRLGYLCTRTEAPASSPFYPIPAPRKGSELVTPPSVSIFRRLALWITVPLGRLFNTFSSALRPRIDCWAPLGVRGVVRTYSDIFKSLRIIPAGHAVPLYIKEKAPTDTHYKVFYNVWKPSTPWKKTALPPPDFEVVVINARTTSLPSLLEITALFSTLPVTPVPASRRRQPQQQKPSQPAPEPAPASALTTTVMSRVLAFLNIKSAPQVKTDAPRPPNAFGALKAGNKMVVLAVVDGGAISFLRIGQGCFEEWPMA</sequence>
<accession>A0A067LXB8</accession>
<feature type="region of interest" description="Disordered" evidence="3">
    <location>
        <begin position="381"/>
        <end position="406"/>
    </location>
</feature>
<evidence type="ECO:0000313" key="6">
    <source>
        <dbReference type="Proteomes" id="UP000027195"/>
    </source>
</evidence>
<protein>
    <recommendedName>
        <fullName evidence="4">tRNA-splicing endonuclease subunit Sen54 N-terminal domain-containing protein</fullName>
    </recommendedName>
</protein>
<keyword evidence="2" id="KW-0819">tRNA processing</keyword>
<dbReference type="GO" id="GO:0000214">
    <property type="term" value="C:tRNA-intron endonuclease complex"/>
    <property type="evidence" value="ECO:0007669"/>
    <property type="project" value="TreeGrafter"/>
</dbReference>
<dbReference type="InterPro" id="IPR024337">
    <property type="entry name" value="tRNA_splic_suSen54"/>
</dbReference>
<dbReference type="STRING" id="930990.A0A067LXB8"/>
<feature type="region of interest" description="Disordered" evidence="3">
    <location>
        <begin position="1"/>
        <end position="66"/>
    </location>
</feature>
<gene>
    <name evidence="5" type="ORF">BOTBODRAFT_38254</name>
</gene>
<dbReference type="OrthoDB" id="408683at2759"/>
<dbReference type="InParanoid" id="A0A067LXB8"/>
<dbReference type="GO" id="GO:0000379">
    <property type="term" value="P:tRNA-type intron splice site recognition and cleavage"/>
    <property type="evidence" value="ECO:0007669"/>
    <property type="project" value="TreeGrafter"/>
</dbReference>
<evidence type="ECO:0000259" key="4">
    <source>
        <dbReference type="Pfam" id="PF12928"/>
    </source>
</evidence>
<dbReference type="PANTHER" id="PTHR21027">
    <property type="entry name" value="TRNA-SPLICING ENDONUCLEASE SUBUNIT SEN54"/>
    <property type="match status" value="1"/>
</dbReference>
<evidence type="ECO:0000256" key="3">
    <source>
        <dbReference type="SAM" id="MobiDB-lite"/>
    </source>
</evidence>
<reference evidence="6" key="1">
    <citation type="journal article" date="2014" name="Proc. Natl. Acad. Sci. U.S.A.">
        <title>Extensive sampling of basidiomycete genomes demonstrates inadequacy of the white-rot/brown-rot paradigm for wood decay fungi.</title>
        <authorList>
            <person name="Riley R."/>
            <person name="Salamov A.A."/>
            <person name="Brown D.W."/>
            <person name="Nagy L.G."/>
            <person name="Floudas D."/>
            <person name="Held B.W."/>
            <person name="Levasseur A."/>
            <person name="Lombard V."/>
            <person name="Morin E."/>
            <person name="Otillar R."/>
            <person name="Lindquist E.A."/>
            <person name="Sun H."/>
            <person name="LaButti K.M."/>
            <person name="Schmutz J."/>
            <person name="Jabbour D."/>
            <person name="Luo H."/>
            <person name="Baker S.E."/>
            <person name="Pisabarro A.G."/>
            <person name="Walton J.D."/>
            <person name="Blanchette R.A."/>
            <person name="Henrissat B."/>
            <person name="Martin F."/>
            <person name="Cullen D."/>
            <person name="Hibbett D.S."/>
            <person name="Grigoriev I.V."/>
        </authorList>
    </citation>
    <scope>NUCLEOTIDE SEQUENCE [LARGE SCALE GENOMIC DNA]</scope>
    <source>
        <strain evidence="6">FD-172 SS1</strain>
    </source>
</reference>
<evidence type="ECO:0000313" key="5">
    <source>
        <dbReference type="EMBL" id="KDQ08038.1"/>
    </source>
</evidence>
<feature type="compositionally biased region" description="Acidic residues" evidence="3">
    <location>
        <begin position="23"/>
        <end position="34"/>
    </location>
</feature>
<name>A0A067LXB8_BOTB1</name>
<feature type="domain" description="tRNA-splicing endonuclease subunit Sen54 N-terminal" evidence="4">
    <location>
        <begin position="83"/>
        <end position="168"/>
    </location>
</feature>
<dbReference type="PANTHER" id="PTHR21027:SF1">
    <property type="entry name" value="TRNA-SPLICING ENDONUCLEASE SUBUNIT SEN54"/>
    <property type="match status" value="1"/>
</dbReference>
<evidence type="ECO:0000256" key="2">
    <source>
        <dbReference type="ARBA" id="ARBA00022694"/>
    </source>
</evidence>